<evidence type="ECO:0000256" key="1">
    <source>
        <dbReference type="SAM" id="MobiDB-lite"/>
    </source>
</evidence>
<reference evidence="2 3" key="1">
    <citation type="journal article" date="2018" name="Mol. Ecol.">
        <title>The obligate alkalophilic soda-lake fungus Sodiomyces alkalinus has shifted to a protein diet.</title>
        <authorList>
            <person name="Grum-Grzhimaylo A.A."/>
            <person name="Falkoski D.L."/>
            <person name="van den Heuvel J."/>
            <person name="Valero-Jimenez C.A."/>
            <person name="Min B."/>
            <person name="Choi I.G."/>
            <person name="Lipzen A."/>
            <person name="Daum C.G."/>
            <person name="Aanen D.K."/>
            <person name="Tsang A."/>
            <person name="Henrissat B."/>
            <person name="Bilanenko E.N."/>
            <person name="de Vries R.P."/>
            <person name="van Kan J.A.L."/>
            <person name="Grigoriev I.V."/>
            <person name="Debets A.J.M."/>
        </authorList>
    </citation>
    <scope>NUCLEOTIDE SEQUENCE [LARGE SCALE GENOMIC DNA]</scope>
    <source>
        <strain evidence="2 3">F11</strain>
    </source>
</reference>
<feature type="compositionally biased region" description="Acidic residues" evidence="1">
    <location>
        <begin position="98"/>
        <end position="109"/>
    </location>
</feature>
<evidence type="ECO:0000313" key="2">
    <source>
        <dbReference type="EMBL" id="ROT35328.1"/>
    </source>
</evidence>
<protein>
    <submittedName>
        <fullName evidence="2">Uncharacterized protein</fullName>
    </submittedName>
</protein>
<proteinExistence type="predicted"/>
<gene>
    <name evidence="2" type="ORF">SODALDRAFT_328650</name>
</gene>
<accession>A0A3N2PLC6</accession>
<sequence>MRFLQRHRLLQHPMLPSAAFYLDPRSDVLCLPNEIEPEHLKEVQKHYGAQLDDIQMILVEELGQWEDTPSLAPLLPIFRGLGTVKVLLESYEFDSGWPDEDDMEAPATEEEYRNAASL</sequence>
<name>A0A3N2PLC6_SODAK</name>
<dbReference type="EMBL" id="ML119061">
    <property type="protein sequence ID" value="ROT35328.1"/>
    <property type="molecule type" value="Genomic_DNA"/>
</dbReference>
<dbReference type="AlphaFoldDB" id="A0A3N2PLC6"/>
<feature type="region of interest" description="Disordered" evidence="1">
    <location>
        <begin position="98"/>
        <end position="118"/>
    </location>
</feature>
<keyword evidence="3" id="KW-1185">Reference proteome</keyword>
<dbReference type="RefSeq" id="XP_028463134.1">
    <property type="nucleotide sequence ID" value="XM_028610749.1"/>
</dbReference>
<dbReference type="GeneID" id="39579227"/>
<dbReference type="Proteomes" id="UP000272025">
    <property type="component" value="Unassembled WGS sequence"/>
</dbReference>
<dbReference type="STRING" id="1314773.A0A3N2PLC6"/>
<evidence type="ECO:0000313" key="3">
    <source>
        <dbReference type="Proteomes" id="UP000272025"/>
    </source>
</evidence>
<organism evidence="2 3">
    <name type="scientific">Sodiomyces alkalinus (strain CBS 110278 / VKM F-3762 / F11)</name>
    <name type="common">Alkaliphilic filamentous fungus</name>
    <dbReference type="NCBI Taxonomy" id="1314773"/>
    <lineage>
        <taxon>Eukaryota</taxon>
        <taxon>Fungi</taxon>
        <taxon>Dikarya</taxon>
        <taxon>Ascomycota</taxon>
        <taxon>Pezizomycotina</taxon>
        <taxon>Sordariomycetes</taxon>
        <taxon>Hypocreomycetidae</taxon>
        <taxon>Glomerellales</taxon>
        <taxon>Plectosphaerellaceae</taxon>
        <taxon>Sodiomyces</taxon>
    </lineage>
</organism>
<dbReference type="OrthoDB" id="3546385at2759"/>